<dbReference type="PANTHER" id="PTHR24148">
    <property type="entry name" value="ANKYRIN REPEAT DOMAIN-CONTAINING PROTEIN 39 HOMOLOG-RELATED"/>
    <property type="match status" value="1"/>
</dbReference>
<proteinExistence type="predicted"/>
<comment type="caution">
    <text evidence="2">The sequence shown here is derived from an EMBL/GenBank/DDBJ whole genome shotgun (WGS) entry which is preliminary data.</text>
</comment>
<evidence type="ECO:0000313" key="2">
    <source>
        <dbReference type="EMBL" id="KAF4335796.1"/>
    </source>
</evidence>
<evidence type="ECO:0000313" key="3">
    <source>
        <dbReference type="Proteomes" id="UP000730481"/>
    </source>
</evidence>
<dbReference type="InterPro" id="IPR010730">
    <property type="entry name" value="HET"/>
</dbReference>
<protein>
    <submittedName>
        <fullName evidence="2">Het-domain protein</fullName>
    </submittedName>
</protein>
<dbReference type="Pfam" id="PF26639">
    <property type="entry name" value="Het-6_barrel"/>
    <property type="match status" value="1"/>
</dbReference>
<organism evidence="2 3">
    <name type="scientific">Fusarium beomiforme</name>
    <dbReference type="NCBI Taxonomy" id="44412"/>
    <lineage>
        <taxon>Eukaryota</taxon>
        <taxon>Fungi</taxon>
        <taxon>Dikarya</taxon>
        <taxon>Ascomycota</taxon>
        <taxon>Pezizomycotina</taxon>
        <taxon>Sordariomycetes</taxon>
        <taxon>Hypocreomycetidae</taxon>
        <taxon>Hypocreales</taxon>
        <taxon>Nectriaceae</taxon>
        <taxon>Fusarium</taxon>
        <taxon>Fusarium burgessii species complex</taxon>
    </lineage>
</organism>
<feature type="domain" description="Heterokaryon incompatibility" evidence="1">
    <location>
        <begin position="47"/>
        <end position="245"/>
    </location>
</feature>
<reference evidence="2" key="1">
    <citation type="journal article" date="2017" name="Mycologia">
        <title>Fusarium algeriense, sp. nov., a novel toxigenic crown rot pathogen of durum wheat from Algeria is nested in the Fusarium burgessii species complex.</title>
        <authorList>
            <person name="Laraba I."/>
            <person name="Keddad A."/>
            <person name="Boureghda H."/>
            <person name="Abdallah N."/>
            <person name="Vaughan M.M."/>
            <person name="Proctor R.H."/>
            <person name="Busman M."/>
            <person name="O'Donnell K."/>
        </authorList>
    </citation>
    <scope>NUCLEOTIDE SEQUENCE</scope>
    <source>
        <strain evidence="2">NRRL 25174</strain>
    </source>
</reference>
<dbReference type="Pfam" id="PF06985">
    <property type="entry name" value="HET"/>
    <property type="match status" value="1"/>
</dbReference>
<dbReference type="PANTHER" id="PTHR24148:SF64">
    <property type="entry name" value="HETEROKARYON INCOMPATIBILITY DOMAIN-CONTAINING PROTEIN"/>
    <property type="match status" value="1"/>
</dbReference>
<name>A0A9P5ABP6_9HYPO</name>
<dbReference type="EMBL" id="PVQB02000533">
    <property type="protein sequence ID" value="KAF4335796.1"/>
    <property type="molecule type" value="Genomic_DNA"/>
</dbReference>
<evidence type="ECO:0000259" key="1">
    <source>
        <dbReference type="Pfam" id="PF06985"/>
    </source>
</evidence>
<sequence>MSLYQYLPLRDGEIRLTKLEDISCDPSDVTPAITIIKKQLKDAKGTYEALSYAWGNSNHRRPLPCGDGCYLWAGENLHSALRNLVRRRRQDPSLSSNWVWIDAICINQDDDVEKNRQVAMMRSIYRSSVGTVAYLGEEENDSRLAMGYIRGVKNKAAQAWIEWLRSTDVAAVVKAQYPAMEHDKEFIKEAIRMEESRSFNEILAELGSSDWKMFGALLPEKHRILRGIALLAARPYFQRTWVIQEMAVAQKTILYCGTDHCDLAFMAGLFGNTFRPAGIRLADYVDDATRTDLYRGVAQLLMAFSLSTKIRDGEHRSLFQLLQSSRAAQVTHAVDKVYALLGLCVDFEEFPVDYGKSKVDTYIDLAKQLIQHGQGDDLLYEAARSDHSSSECPSWVPDWTKMPIRTNLGCTLSSTAKWYCDASGVLKRRTQDYRNPPLRMKLLCRGKKLVTEGAIVQKILVLGSAPPPAEQVSATSNAAHLANILDDLSTFKDRLSKRVYPPTGQPIDTALATILEGDQPHNTIGLTNWNEEPSSRSILYEIDKHELQQQSGKRRYGFAEALHQRNFTAIENMAKATVGRRVAVTNKSFVALVPAGTQRGDQICILQGALVPFVLRPCGDGYILVGDCYVHGMMLGEMFSKEEKQPEMQEIIIK</sequence>
<keyword evidence="3" id="KW-1185">Reference proteome</keyword>
<gene>
    <name evidence="2" type="ORF">FBEOM_10350</name>
</gene>
<accession>A0A9P5ABP6</accession>
<dbReference type="AlphaFoldDB" id="A0A9P5ABP6"/>
<dbReference type="Proteomes" id="UP000730481">
    <property type="component" value="Unassembled WGS sequence"/>
</dbReference>
<dbReference type="OrthoDB" id="3553147at2759"/>
<reference evidence="2" key="2">
    <citation type="submission" date="2020-02" db="EMBL/GenBank/DDBJ databases">
        <title>Identification and distribution of gene clusters putatively required for synthesis of sphingolipid metabolism inhibitors in phylogenetically diverse species of the filamentous fungus Fusarium.</title>
        <authorList>
            <person name="Kim H.-S."/>
            <person name="Busman M."/>
            <person name="Brown D.W."/>
            <person name="Divon H."/>
            <person name="Uhlig S."/>
            <person name="Proctor R.H."/>
        </authorList>
    </citation>
    <scope>NUCLEOTIDE SEQUENCE</scope>
    <source>
        <strain evidence="2">NRRL 25174</strain>
    </source>
</reference>
<dbReference type="InterPro" id="IPR052895">
    <property type="entry name" value="HetReg/Transcr_Mod"/>
</dbReference>